<dbReference type="Proteomes" id="UP000887579">
    <property type="component" value="Unplaced"/>
</dbReference>
<protein>
    <submittedName>
        <fullName evidence="2">Uncharacterized protein</fullName>
    </submittedName>
</protein>
<reference evidence="2" key="1">
    <citation type="submission" date="2022-11" db="UniProtKB">
        <authorList>
            <consortium name="WormBaseParasite"/>
        </authorList>
    </citation>
    <scope>IDENTIFICATION</scope>
</reference>
<sequence>MSNPSNDDDKKIIVFKCPMGEKKELIDKILIHLDMATAPVDLSKSYLNKYNGSLVIYFMSNLDRDYAIAQLPKKDHYEGTVISKFERPPIKNEQSHLYSLPSGSNPPTKNTENKLQEQLQNMEIGSSAATITPKKGTVNKKQNGAQAVPSSTSIQTHMFFTNQVLVRNAVQKQHSCNCTAGCVIQRCSCKKNDEPCDSRCHKTKKSTTPCQNI</sequence>
<accession>A0AC34F8C1</accession>
<proteinExistence type="predicted"/>
<organism evidence="1 2">
    <name type="scientific">Panagrolaimus sp. ES5</name>
    <dbReference type="NCBI Taxonomy" id="591445"/>
    <lineage>
        <taxon>Eukaryota</taxon>
        <taxon>Metazoa</taxon>
        <taxon>Ecdysozoa</taxon>
        <taxon>Nematoda</taxon>
        <taxon>Chromadorea</taxon>
        <taxon>Rhabditida</taxon>
        <taxon>Tylenchina</taxon>
        <taxon>Panagrolaimomorpha</taxon>
        <taxon>Panagrolaimoidea</taxon>
        <taxon>Panagrolaimidae</taxon>
        <taxon>Panagrolaimus</taxon>
    </lineage>
</organism>
<evidence type="ECO:0000313" key="2">
    <source>
        <dbReference type="WBParaSite" id="ES5_v2.g13459.t1"/>
    </source>
</evidence>
<dbReference type="WBParaSite" id="ES5_v2.g13459.t1">
    <property type="protein sequence ID" value="ES5_v2.g13459.t1"/>
    <property type="gene ID" value="ES5_v2.g13459"/>
</dbReference>
<evidence type="ECO:0000313" key="1">
    <source>
        <dbReference type="Proteomes" id="UP000887579"/>
    </source>
</evidence>
<name>A0AC34F8C1_9BILA</name>